<keyword evidence="2" id="KW-1185">Reference proteome</keyword>
<evidence type="ECO:0000313" key="1">
    <source>
        <dbReference type="EMBL" id="KAF9441071.1"/>
    </source>
</evidence>
<feature type="non-terminal residue" evidence="1">
    <location>
        <position position="1"/>
    </location>
</feature>
<dbReference type="EMBL" id="MU152079">
    <property type="protein sequence ID" value="KAF9441071.1"/>
    <property type="molecule type" value="Genomic_DNA"/>
</dbReference>
<evidence type="ECO:0000313" key="2">
    <source>
        <dbReference type="Proteomes" id="UP000807342"/>
    </source>
</evidence>
<dbReference type="Proteomes" id="UP000807342">
    <property type="component" value="Unassembled WGS sequence"/>
</dbReference>
<accession>A0A9P5X088</accession>
<gene>
    <name evidence="1" type="ORF">P691DRAFT_800371</name>
</gene>
<reference evidence="1" key="1">
    <citation type="submission" date="2020-11" db="EMBL/GenBank/DDBJ databases">
        <authorList>
            <consortium name="DOE Joint Genome Institute"/>
            <person name="Ahrendt S."/>
            <person name="Riley R."/>
            <person name="Andreopoulos W."/>
            <person name="Labutti K."/>
            <person name="Pangilinan J."/>
            <person name="Ruiz-Duenas F.J."/>
            <person name="Barrasa J.M."/>
            <person name="Sanchez-Garcia M."/>
            <person name="Camarero S."/>
            <person name="Miyauchi S."/>
            <person name="Serrano A."/>
            <person name="Linde D."/>
            <person name="Babiker R."/>
            <person name="Drula E."/>
            <person name="Ayuso-Fernandez I."/>
            <person name="Pacheco R."/>
            <person name="Padilla G."/>
            <person name="Ferreira P."/>
            <person name="Barriuso J."/>
            <person name="Kellner H."/>
            <person name="Castanera R."/>
            <person name="Alfaro M."/>
            <person name="Ramirez L."/>
            <person name="Pisabarro A.G."/>
            <person name="Kuo A."/>
            <person name="Tritt A."/>
            <person name="Lipzen A."/>
            <person name="He G."/>
            <person name="Yan M."/>
            <person name="Ng V."/>
            <person name="Cullen D."/>
            <person name="Martin F."/>
            <person name="Rosso M.-N."/>
            <person name="Henrissat B."/>
            <person name="Hibbett D."/>
            <person name="Martinez A.T."/>
            <person name="Grigoriev I.V."/>
        </authorList>
    </citation>
    <scope>NUCLEOTIDE SEQUENCE</scope>
    <source>
        <strain evidence="1">MF-IS2</strain>
    </source>
</reference>
<organism evidence="1 2">
    <name type="scientific">Macrolepiota fuliginosa MF-IS2</name>
    <dbReference type="NCBI Taxonomy" id="1400762"/>
    <lineage>
        <taxon>Eukaryota</taxon>
        <taxon>Fungi</taxon>
        <taxon>Dikarya</taxon>
        <taxon>Basidiomycota</taxon>
        <taxon>Agaricomycotina</taxon>
        <taxon>Agaricomycetes</taxon>
        <taxon>Agaricomycetidae</taxon>
        <taxon>Agaricales</taxon>
        <taxon>Agaricineae</taxon>
        <taxon>Agaricaceae</taxon>
        <taxon>Macrolepiota</taxon>
    </lineage>
</organism>
<sequence length="221" mass="25734">ILVETSDVDYRRIGLSWPIEKEEDRPHTQRRIFRQSIWRLICVQDEFVNDSILNEFSKTAAFFRDLDFGDLLDDLSVSTLACPISVFAAKLECWGVLKTVPLQSFNFHDIRPDLYREITRYQDRGCTPRSVWDSQELSGPVWKRVFHWQGQHGSQDLRMDFPSHVPTWKVDLEKNLATWTKMAPSHPIIMLGKGRKSCVAFEFEVSDEEVWNLALPCVQSS</sequence>
<comment type="caution">
    <text evidence="1">The sequence shown here is derived from an EMBL/GenBank/DDBJ whole genome shotgun (WGS) entry which is preliminary data.</text>
</comment>
<protein>
    <submittedName>
        <fullName evidence="1">Uncharacterized protein</fullName>
    </submittedName>
</protein>
<dbReference type="AlphaFoldDB" id="A0A9P5X088"/>
<proteinExistence type="predicted"/>
<name>A0A9P5X088_9AGAR</name>